<comment type="caution">
    <text evidence="5">The sequence shown here is derived from an EMBL/GenBank/DDBJ whole genome shotgun (WGS) entry which is preliminary data.</text>
</comment>
<dbReference type="InterPro" id="IPR050613">
    <property type="entry name" value="Sec_Metabolite_Reg"/>
</dbReference>
<dbReference type="Pfam" id="PF00069">
    <property type="entry name" value="Pkinase"/>
    <property type="match status" value="1"/>
</dbReference>
<dbReference type="EMBL" id="JBAHYK010000274">
    <property type="protein sequence ID" value="KAL0575784.1"/>
    <property type="molecule type" value="Genomic_DNA"/>
</dbReference>
<dbReference type="PANTHER" id="PTHR31001">
    <property type="entry name" value="UNCHARACTERIZED TRANSCRIPTIONAL REGULATORY PROTEIN"/>
    <property type="match status" value="1"/>
</dbReference>
<evidence type="ECO:0000256" key="2">
    <source>
        <dbReference type="ARBA" id="ARBA00023242"/>
    </source>
</evidence>
<feature type="region of interest" description="Disordered" evidence="3">
    <location>
        <begin position="960"/>
        <end position="980"/>
    </location>
</feature>
<proteinExistence type="predicted"/>
<accession>A0ABR3FKQ0</accession>
<feature type="compositionally biased region" description="Low complexity" evidence="3">
    <location>
        <begin position="42"/>
        <end position="51"/>
    </location>
</feature>
<dbReference type="SUPFAM" id="SSF56112">
    <property type="entry name" value="Protein kinase-like (PK-like)"/>
    <property type="match status" value="1"/>
</dbReference>
<gene>
    <name evidence="5" type="ORF">V5O48_006181</name>
</gene>
<dbReference type="Pfam" id="PF04082">
    <property type="entry name" value="Fungal_trans"/>
    <property type="match status" value="1"/>
</dbReference>
<keyword evidence="6" id="KW-1185">Reference proteome</keyword>
<feature type="compositionally biased region" description="Polar residues" evidence="3">
    <location>
        <begin position="20"/>
        <end position="41"/>
    </location>
</feature>
<feature type="region of interest" description="Disordered" evidence="3">
    <location>
        <begin position="569"/>
        <end position="616"/>
    </location>
</feature>
<dbReference type="Gene3D" id="3.30.200.20">
    <property type="entry name" value="Phosphorylase Kinase, domain 1"/>
    <property type="match status" value="1"/>
</dbReference>
<dbReference type="InterPro" id="IPR008271">
    <property type="entry name" value="Ser/Thr_kinase_AS"/>
</dbReference>
<evidence type="ECO:0000313" key="5">
    <source>
        <dbReference type="EMBL" id="KAL0575784.1"/>
    </source>
</evidence>
<name>A0ABR3FKQ0_9AGAR</name>
<evidence type="ECO:0000313" key="6">
    <source>
        <dbReference type="Proteomes" id="UP001465976"/>
    </source>
</evidence>
<dbReference type="Proteomes" id="UP001465976">
    <property type="component" value="Unassembled WGS sequence"/>
</dbReference>
<dbReference type="PANTHER" id="PTHR31001:SF56">
    <property type="entry name" value="ZN(2)-C6 FUNGAL-TYPE DOMAIN-CONTAINING PROTEIN"/>
    <property type="match status" value="1"/>
</dbReference>
<sequence length="1132" mass="124364">MQVSDEPHPLLTPELLQLKAPQQGNGQNKPSPPTTVSETQVSSSGASSSASPPEQTGQDMDEDERLVDAFGTLSIGPNGESTFLGKTARSEFLIRALLKPPTHEELECPRIPKRLVDMTCTDSDKDADEFGGEILSMLPSLSEAIRLCEVYLEYGKYFFTPVPRSELFDEILAVVYRAGSFSDINCYGSVGLLFSAFSLASLFDPSRTPYNIEAQEFYYVARATVGINPPTKRTTLRIIQTTLHLAQYLELSDWQATGTNSALPVAGHAVRLAISVGLHLNSSRWKLPEEAQQRRNRAFWSVFSNDTWMSFAYGRPPNISPAYVDCPLPSDIEPFINPEGGRETGFHLWVWQYSAFMHTVMEAAFGCTTPAYAKILELDRKIRDFPVPDYLRVCCGHEIRPEMYMKRYMVLSYKETTLLHLHRAYLAQALLEQPHDLTHHRLVPSVMSTYRSAWRLIQGLKQIWDQVPQLVSRYNLAWSQALSAAIVMCILITRSPQSKMTKSSLAELDDVAKLFEDAAPTCRSASNILDTVLTLQRKAHEAVDQTPPAPLNPNSVSSIADTLTPAELDRLGGRTQLVSPEDTDRRRRRQSSSSGNGSPTTLNGNTHIPNSNSNSNSTADILNGLLADQGFQNMHPTIAQDMRTLDSIGGPLMRLYEGEINFDSLMDGVGGGIGVGADQEQQLRLFGSGSMSPGMFSATGPAYPQGMGMGMGAGMGAGMGDSDEGSDYEIVAEGIASTVSKTLASVDEGPPQLVAVKTSTTVKKFAKEPHDIFKEARILKGLNHENIITILDVFNDTNESALSIWMPFIPFSLSQLLDSPSLSSPSSSSSSSSHEQTRFQIICTSITHQLFSALTYLHESQKIAHRDIKPTNVLLTKEGCVQLIDFGITWREDETEEDKKGDLWPEFRGEGKGKGMYFEVSTGPYRAPELLFGTRSYNAFAIDRWSLGCVLAEFFTPLAPSSSNSNSDDDSFFSSSSSNSHYRTPLFDGTRGEIGLAWSIFKILGTPNETSWPGFKDLPDAERVEFAVAEKQDLVGVLPGLGLGLGLGDGDGEGEGDEKGDEKRWREGILDIIQRLLVYPPEQRLDARSALEHGWFRGGGGGGGGVPRLTPHDSSNSRWQDRSLGNLLVEVL</sequence>
<dbReference type="PROSITE" id="PS00108">
    <property type="entry name" value="PROTEIN_KINASE_ST"/>
    <property type="match status" value="1"/>
</dbReference>
<comment type="subcellular location">
    <subcellularLocation>
        <location evidence="1">Nucleus</location>
    </subcellularLocation>
</comment>
<organism evidence="5 6">
    <name type="scientific">Marasmius crinis-equi</name>
    <dbReference type="NCBI Taxonomy" id="585013"/>
    <lineage>
        <taxon>Eukaryota</taxon>
        <taxon>Fungi</taxon>
        <taxon>Dikarya</taxon>
        <taxon>Basidiomycota</taxon>
        <taxon>Agaricomycotina</taxon>
        <taxon>Agaricomycetes</taxon>
        <taxon>Agaricomycetidae</taxon>
        <taxon>Agaricales</taxon>
        <taxon>Marasmiineae</taxon>
        <taxon>Marasmiaceae</taxon>
        <taxon>Marasmius</taxon>
    </lineage>
</organism>
<keyword evidence="2" id="KW-0539">Nucleus</keyword>
<evidence type="ECO:0000256" key="3">
    <source>
        <dbReference type="SAM" id="MobiDB-lite"/>
    </source>
</evidence>
<dbReference type="InterPro" id="IPR011009">
    <property type="entry name" value="Kinase-like_dom_sf"/>
</dbReference>
<dbReference type="InterPro" id="IPR007219">
    <property type="entry name" value="XnlR_reg_dom"/>
</dbReference>
<reference evidence="5 6" key="1">
    <citation type="submission" date="2024-02" db="EMBL/GenBank/DDBJ databases">
        <title>A draft genome for the cacao thread blight pathogen Marasmius crinis-equi.</title>
        <authorList>
            <person name="Cohen S.P."/>
            <person name="Baruah I.K."/>
            <person name="Amoako-Attah I."/>
            <person name="Bukari Y."/>
            <person name="Meinhardt L.W."/>
            <person name="Bailey B.A."/>
        </authorList>
    </citation>
    <scope>NUCLEOTIDE SEQUENCE [LARGE SCALE GENOMIC DNA]</scope>
    <source>
        <strain evidence="5 6">GH-76</strain>
    </source>
</reference>
<dbReference type="PROSITE" id="PS50011">
    <property type="entry name" value="PROTEIN_KINASE_DOM"/>
    <property type="match status" value="1"/>
</dbReference>
<evidence type="ECO:0000259" key="4">
    <source>
        <dbReference type="PROSITE" id="PS50011"/>
    </source>
</evidence>
<feature type="compositionally biased region" description="Polar residues" evidence="3">
    <location>
        <begin position="607"/>
        <end position="616"/>
    </location>
</feature>
<dbReference type="InterPro" id="IPR000719">
    <property type="entry name" value="Prot_kinase_dom"/>
</dbReference>
<dbReference type="SMART" id="SM00906">
    <property type="entry name" value="Fungal_trans"/>
    <property type="match status" value="1"/>
</dbReference>
<evidence type="ECO:0000256" key="1">
    <source>
        <dbReference type="ARBA" id="ARBA00004123"/>
    </source>
</evidence>
<dbReference type="CDD" id="cd12148">
    <property type="entry name" value="fungal_TF_MHR"/>
    <property type="match status" value="1"/>
</dbReference>
<protein>
    <recommendedName>
        <fullName evidence="4">Protein kinase domain-containing protein</fullName>
    </recommendedName>
</protein>
<feature type="compositionally biased region" description="Low complexity" evidence="3">
    <location>
        <begin position="961"/>
        <end position="980"/>
    </location>
</feature>
<dbReference type="SMART" id="SM00220">
    <property type="entry name" value="S_TKc"/>
    <property type="match status" value="1"/>
</dbReference>
<feature type="compositionally biased region" description="Low complexity" evidence="3">
    <location>
        <begin position="591"/>
        <end position="606"/>
    </location>
</feature>
<feature type="domain" description="Protein kinase" evidence="4">
    <location>
        <begin position="725"/>
        <end position="1096"/>
    </location>
</feature>
<dbReference type="Gene3D" id="1.10.510.10">
    <property type="entry name" value="Transferase(Phosphotransferase) domain 1"/>
    <property type="match status" value="1"/>
</dbReference>
<feature type="region of interest" description="Disordered" evidence="3">
    <location>
        <begin position="1"/>
        <end position="61"/>
    </location>
</feature>